<dbReference type="SUPFAM" id="SSF52980">
    <property type="entry name" value="Restriction endonuclease-like"/>
    <property type="match status" value="1"/>
</dbReference>
<name>A0ABR5ZXT7_9LACT</name>
<dbReference type="InterPro" id="IPR011335">
    <property type="entry name" value="Restrct_endonuc-II-like"/>
</dbReference>
<protein>
    <submittedName>
        <fullName evidence="6">YqaJ viral recombinase family protein</fullName>
    </submittedName>
</protein>
<feature type="domain" description="YqaJ viral recombinase" evidence="5">
    <location>
        <begin position="19"/>
        <end position="136"/>
    </location>
</feature>
<dbReference type="InterPro" id="IPR019080">
    <property type="entry name" value="YqaJ_viral_recombinase"/>
</dbReference>
<comment type="caution">
    <text evidence="6">The sequence shown here is derived from an EMBL/GenBank/DDBJ whole genome shotgun (WGS) entry which is preliminary data.</text>
</comment>
<evidence type="ECO:0000313" key="7">
    <source>
        <dbReference type="Proteomes" id="UP000540056"/>
    </source>
</evidence>
<evidence type="ECO:0000313" key="6">
    <source>
        <dbReference type="EMBL" id="MBA5746556.1"/>
    </source>
</evidence>
<evidence type="ECO:0000256" key="1">
    <source>
        <dbReference type="ARBA" id="ARBA00022741"/>
    </source>
</evidence>
<proteinExistence type="predicted"/>
<dbReference type="Gene3D" id="3.90.320.10">
    <property type="match status" value="1"/>
</dbReference>
<evidence type="ECO:0000256" key="3">
    <source>
        <dbReference type="ARBA" id="ARBA00022806"/>
    </source>
</evidence>
<dbReference type="EMBL" id="JACGAN010000007">
    <property type="protein sequence ID" value="MBA5746556.1"/>
    <property type="molecule type" value="Genomic_DNA"/>
</dbReference>
<evidence type="ECO:0000259" key="5">
    <source>
        <dbReference type="Pfam" id="PF09588"/>
    </source>
</evidence>
<keyword evidence="3" id="KW-0347">Helicase</keyword>
<keyword evidence="2" id="KW-0378">Hydrolase</keyword>
<reference evidence="6 7" key="1">
    <citation type="submission" date="2020-07" db="EMBL/GenBank/DDBJ databases">
        <title>Draft Genome Sequences of Lactobacillales Isolated from the International Space Station.</title>
        <authorList>
            <person name="Bharadwaj A.R."/>
            <person name="Singh N.K."/>
            <person name="Wood J.M."/>
            <person name="Debieu M."/>
            <person name="O'Hara N.B."/>
            <person name="Karouia F."/>
            <person name="Mason C.E."/>
            <person name="Venkateswaran K."/>
        </authorList>
    </citation>
    <scope>NUCLEOTIDE SEQUENCE [LARGE SCALE GENOMIC DNA]</scope>
    <source>
        <strain evidence="6 7">151250015-1-258-55</strain>
    </source>
</reference>
<dbReference type="Proteomes" id="UP000540056">
    <property type="component" value="Unassembled WGS sequence"/>
</dbReference>
<organism evidence="6 7">
    <name type="scientific">Aerococcus urinaeequi</name>
    <dbReference type="NCBI Taxonomy" id="51665"/>
    <lineage>
        <taxon>Bacteria</taxon>
        <taxon>Bacillati</taxon>
        <taxon>Bacillota</taxon>
        <taxon>Bacilli</taxon>
        <taxon>Lactobacillales</taxon>
        <taxon>Aerococcaceae</taxon>
        <taxon>Aerococcus</taxon>
    </lineage>
</organism>
<evidence type="ECO:0000256" key="4">
    <source>
        <dbReference type="ARBA" id="ARBA00022840"/>
    </source>
</evidence>
<gene>
    <name evidence="6" type="ORF">H3232_04970</name>
</gene>
<keyword evidence="1" id="KW-0547">Nucleotide-binding</keyword>
<dbReference type="Pfam" id="PF09588">
    <property type="entry name" value="YqaJ"/>
    <property type="match status" value="1"/>
</dbReference>
<dbReference type="InterPro" id="IPR011604">
    <property type="entry name" value="PDDEXK-like_dom_sf"/>
</dbReference>
<sequence>MEEFKGFGLQKQDLNVTENRNIYVGGSDMPVILGISKYKTQYELAREKTGIEKREFINNPYILFGNKLEPKIREYINAVNGTNFIVDTYIDEERAIRSNVDGIDKEHNILLEIKTHGKNYDQRVYEVQMQLYMAQIGCEVGWLALYERPVDFDTEFDADRLVIKEIERDEDYIQKILSAIETFWIRCEYLKENPSMTGEEYFSQGTELDAQLIELKNIAPKLLQMKAQVKEFEKREKELKEKFYDSMTENDVKKIETPFIVLTRVLPTKAKTFDKKRFEQEHPELYEQYIKEVDKKGYVKIQEAK</sequence>
<keyword evidence="4" id="KW-0067">ATP-binding</keyword>
<evidence type="ECO:0000256" key="2">
    <source>
        <dbReference type="ARBA" id="ARBA00022801"/>
    </source>
</evidence>
<keyword evidence="7" id="KW-1185">Reference proteome</keyword>
<accession>A0ABR5ZXT7</accession>
<dbReference type="RefSeq" id="WP_182023305.1">
    <property type="nucleotide sequence ID" value="NZ_JACGAM010000007.1"/>
</dbReference>